<gene>
    <name evidence="2" type="ORF">GCWU000342_01757</name>
</gene>
<name>C4GCR3_9FIRM</name>
<dbReference type="InterPro" id="IPR010982">
    <property type="entry name" value="Lambda_DNA-bd_dom_sf"/>
</dbReference>
<dbReference type="Pfam" id="PF01381">
    <property type="entry name" value="HTH_3"/>
    <property type="match status" value="1"/>
</dbReference>
<comment type="caution">
    <text evidence="2">The sequence shown here is derived from an EMBL/GenBank/DDBJ whole genome shotgun (WGS) entry which is preliminary data.</text>
</comment>
<proteinExistence type="predicted"/>
<dbReference type="Proteomes" id="UP000003494">
    <property type="component" value="Unassembled WGS sequence"/>
</dbReference>
<accession>C4GCR3</accession>
<reference evidence="2" key="1">
    <citation type="submission" date="2009-04" db="EMBL/GenBank/DDBJ databases">
        <authorList>
            <person name="Weinstock G."/>
            <person name="Sodergren E."/>
            <person name="Clifton S."/>
            <person name="Fulton L."/>
            <person name="Fulton B."/>
            <person name="Courtney L."/>
            <person name="Fronick C."/>
            <person name="Harrison M."/>
            <person name="Strong C."/>
            <person name="Farmer C."/>
            <person name="Delahaunty K."/>
            <person name="Markovic C."/>
            <person name="Hall O."/>
            <person name="Minx P."/>
            <person name="Tomlinson C."/>
            <person name="Mitreva M."/>
            <person name="Nelson J."/>
            <person name="Hou S."/>
            <person name="Wollam A."/>
            <person name="Pepin K.H."/>
            <person name="Johnson M."/>
            <person name="Bhonagiri V."/>
            <person name="Nash W.E."/>
            <person name="Warren W."/>
            <person name="Chinwalla A."/>
            <person name="Mardis E.R."/>
            <person name="Wilson R.K."/>
        </authorList>
    </citation>
    <scope>NUCLEOTIDE SEQUENCE [LARGE SCALE GENOMIC DNA]</scope>
    <source>
        <strain evidence="2">DSM 14600</strain>
    </source>
</reference>
<dbReference type="STRING" id="626523.GCWU000342_01757"/>
<sequence>MIYPVNVQSATQAFCKLNLFFTERSRFMGRRKADSDSFKYHDITKDPERLRRAALLAKNLNYLTLRHPVSKKELGDYVGVRYETITRYYRGQILPTPEREARLASFFGVSPADLYLADHIIPAELRETDPDTLRDALDQHLIRYYQLSPSSRKQVDLLTEDLYWQDRINQLTQPSDKGLKDYSGEDS</sequence>
<dbReference type="EMBL" id="ACIP02000004">
    <property type="protein sequence ID" value="EEP27763.1"/>
    <property type="molecule type" value="Genomic_DNA"/>
</dbReference>
<dbReference type="CDD" id="cd00093">
    <property type="entry name" value="HTH_XRE"/>
    <property type="match status" value="1"/>
</dbReference>
<keyword evidence="3" id="KW-1185">Reference proteome</keyword>
<evidence type="ECO:0000313" key="2">
    <source>
        <dbReference type="EMBL" id="EEP27763.1"/>
    </source>
</evidence>
<organism evidence="2 3">
    <name type="scientific">Shuttleworthella satelles DSM 14600</name>
    <dbReference type="NCBI Taxonomy" id="626523"/>
    <lineage>
        <taxon>Bacteria</taxon>
        <taxon>Bacillati</taxon>
        <taxon>Bacillota</taxon>
        <taxon>Clostridia</taxon>
        <taxon>Lachnospirales</taxon>
        <taxon>Lachnospiraceae</taxon>
        <taxon>Shuttleworthella</taxon>
    </lineage>
</organism>
<evidence type="ECO:0000313" key="3">
    <source>
        <dbReference type="Proteomes" id="UP000003494"/>
    </source>
</evidence>
<dbReference type="Gene3D" id="1.10.260.40">
    <property type="entry name" value="lambda repressor-like DNA-binding domains"/>
    <property type="match status" value="1"/>
</dbReference>
<dbReference type="SMART" id="SM00530">
    <property type="entry name" value="HTH_XRE"/>
    <property type="match status" value="1"/>
</dbReference>
<dbReference type="GO" id="GO:0003677">
    <property type="term" value="F:DNA binding"/>
    <property type="evidence" value="ECO:0007669"/>
    <property type="project" value="InterPro"/>
</dbReference>
<dbReference type="HOGENOM" id="CLU_1446734_0_0_9"/>
<dbReference type="AlphaFoldDB" id="C4GCR3"/>
<dbReference type="InterPro" id="IPR001387">
    <property type="entry name" value="Cro/C1-type_HTH"/>
</dbReference>
<dbReference type="PROSITE" id="PS50943">
    <property type="entry name" value="HTH_CROC1"/>
    <property type="match status" value="1"/>
</dbReference>
<dbReference type="SUPFAM" id="SSF47413">
    <property type="entry name" value="lambda repressor-like DNA-binding domains"/>
    <property type="match status" value="1"/>
</dbReference>
<evidence type="ECO:0000259" key="1">
    <source>
        <dbReference type="PROSITE" id="PS50943"/>
    </source>
</evidence>
<protein>
    <recommendedName>
        <fullName evidence="1">HTH cro/C1-type domain-containing protein</fullName>
    </recommendedName>
</protein>
<feature type="domain" description="HTH cro/C1-type" evidence="1">
    <location>
        <begin position="70"/>
        <end position="114"/>
    </location>
</feature>